<dbReference type="EMBL" id="BPLR01005134">
    <property type="protein sequence ID" value="GIY00028.1"/>
    <property type="molecule type" value="Genomic_DNA"/>
</dbReference>
<evidence type="ECO:0000313" key="2">
    <source>
        <dbReference type="EMBL" id="GIY00028.1"/>
    </source>
</evidence>
<feature type="region of interest" description="Disordered" evidence="1">
    <location>
        <begin position="1"/>
        <end position="20"/>
    </location>
</feature>
<protein>
    <submittedName>
        <fullName evidence="2">Uncharacterized protein</fullName>
    </submittedName>
</protein>
<organism evidence="2 3">
    <name type="scientific">Caerostris extrusa</name>
    <name type="common">Bark spider</name>
    <name type="synonym">Caerostris bankana</name>
    <dbReference type="NCBI Taxonomy" id="172846"/>
    <lineage>
        <taxon>Eukaryota</taxon>
        <taxon>Metazoa</taxon>
        <taxon>Ecdysozoa</taxon>
        <taxon>Arthropoda</taxon>
        <taxon>Chelicerata</taxon>
        <taxon>Arachnida</taxon>
        <taxon>Araneae</taxon>
        <taxon>Araneomorphae</taxon>
        <taxon>Entelegynae</taxon>
        <taxon>Araneoidea</taxon>
        <taxon>Araneidae</taxon>
        <taxon>Caerostris</taxon>
    </lineage>
</organism>
<accession>A0AAV4PRI5</accession>
<dbReference type="Proteomes" id="UP001054945">
    <property type="component" value="Unassembled WGS sequence"/>
</dbReference>
<name>A0AAV4PRI5_CAEEX</name>
<comment type="caution">
    <text evidence="2">The sequence shown here is derived from an EMBL/GenBank/DDBJ whole genome shotgun (WGS) entry which is preliminary data.</text>
</comment>
<proteinExistence type="predicted"/>
<keyword evidence="3" id="KW-1185">Reference proteome</keyword>
<evidence type="ECO:0000256" key="1">
    <source>
        <dbReference type="SAM" id="MobiDB-lite"/>
    </source>
</evidence>
<feature type="compositionally biased region" description="Polar residues" evidence="1">
    <location>
        <begin position="1"/>
        <end position="11"/>
    </location>
</feature>
<gene>
    <name evidence="2" type="ORF">CEXT_793931</name>
</gene>
<feature type="region of interest" description="Disordered" evidence="1">
    <location>
        <begin position="25"/>
        <end position="53"/>
    </location>
</feature>
<sequence length="110" mass="12419">MQNSILTSPRRQNLEKADYPLTKNDIENHPFISSRQSPEKYFSAPSTGGKAKKGNHLIKLLNGALTSLLHLEEERRKPIRIGCSFVMMLSEEQLCRKFQAPVPGVSQDKP</sequence>
<reference evidence="2 3" key="1">
    <citation type="submission" date="2021-06" db="EMBL/GenBank/DDBJ databases">
        <title>Caerostris extrusa draft genome.</title>
        <authorList>
            <person name="Kono N."/>
            <person name="Arakawa K."/>
        </authorList>
    </citation>
    <scope>NUCLEOTIDE SEQUENCE [LARGE SCALE GENOMIC DNA]</scope>
</reference>
<evidence type="ECO:0000313" key="3">
    <source>
        <dbReference type="Proteomes" id="UP001054945"/>
    </source>
</evidence>
<dbReference type="AlphaFoldDB" id="A0AAV4PRI5"/>